<dbReference type="Gene3D" id="2.30.42.10">
    <property type="match status" value="2"/>
</dbReference>
<dbReference type="InParanoid" id="A0A2J7R3P4"/>
<dbReference type="STRING" id="105785.A0A2J7R3P4"/>
<name>A0A2J7R3P4_9NEOP</name>
<feature type="region of interest" description="Disordered" evidence="1">
    <location>
        <begin position="318"/>
        <end position="337"/>
    </location>
</feature>
<dbReference type="AlphaFoldDB" id="A0A2J7R3P4"/>
<dbReference type="InterPro" id="IPR036034">
    <property type="entry name" value="PDZ_sf"/>
</dbReference>
<organism evidence="3 4">
    <name type="scientific">Cryptotermes secundus</name>
    <dbReference type="NCBI Taxonomy" id="105785"/>
    <lineage>
        <taxon>Eukaryota</taxon>
        <taxon>Metazoa</taxon>
        <taxon>Ecdysozoa</taxon>
        <taxon>Arthropoda</taxon>
        <taxon>Hexapoda</taxon>
        <taxon>Insecta</taxon>
        <taxon>Pterygota</taxon>
        <taxon>Neoptera</taxon>
        <taxon>Polyneoptera</taxon>
        <taxon>Dictyoptera</taxon>
        <taxon>Blattodea</taxon>
        <taxon>Blattoidea</taxon>
        <taxon>Termitoidae</taxon>
        <taxon>Kalotermitidae</taxon>
        <taxon>Cryptotermitinae</taxon>
        <taxon>Cryptotermes</taxon>
    </lineage>
</organism>
<evidence type="ECO:0000313" key="3">
    <source>
        <dbReference type="EMBL" id="PNF35459.1"/>
    </source>
</evidence>
<dbReference type="EMBL" id="NEVH01007818">
    <property type="protein sequence ID" value="PNF35459.1"/>
    <property type="molecule type" value="Genomic_DNA"/>
</dbReference>
<reference evidence="3 4" key="1">
    <citation type="submission" date="2017-12" db="EMBL/GenBank/DDBJ databases">
        <title>Hemimetabolous genomes reveal molecular basis of termite eusociality.</title>
        <authorList>
            <person name="Harrison M.C."/>
            <person name="Jongepier E."/>
            <person name="Robertson H.M."/>
            <person name="Arning N."/>
            <person name="Bitard-Feildel T."/>
            <person name="Chao H."/>
            <person name="Childers C.P."/>
            <person name="Dinh H."/>
            <person name="Doddapaneni H."/>
            <person name="Dugan S."/>
            <person name="Gowin J."/>
            <person name="Greiner C."/>
            <person name="Han Y."/>
            <person name="Hu H."/>
            <person name="Hughes D.S.T."/>
            <person name="Huylmans A.-K."/>
            <person name="Kemena C."/>
            <person name="Kremer L.P.M."/>
            <person name="Lee S.L."/>
            <person name="Lopez-Ezquerra A."/>
            <person name="Mallet L."/>
            <person name="Monroy-Kuhn J.M."/>
            <person name="Moser A."/>
            <person name="Murali S.C."/>
            <person name="Muzny D.M."/>
            <person name="Otani S."/>
            <person name="Piulachs M.-D."/>
            <person name="Poelchau M."/>
            <person name="Qu J."/>
            <person name="Schaub F."/>
            <person name="Wada-Katsumata A."/>
            <person name="Worley K.C."/>
            <person name="Xie Q."/>
            <person name="Ylla G."/>
            <person name="Poulsen M."/>
            <person name="Gibbs R.A."/>
            <person name="Schal C."/>
            <person name="Richards S."/>
            <person name="Belles X."/>
            <person name="Korb J."/>
            <person name="Bornberg-Bauer E."/>
        </authorList>
    </citation>
    <scope>NUCLEOTIDE SEQUENCE [LARGE SCALE GENOMIC DNA]</scope>
    <source>
        <tissue evidence="3">Whole body</tissue>
    </source>
</reference>
<evidence type="ECO:0000259" key="2">
    <source>
        <dbReference type="PROSITE" id="PS50106"/>
    </source>
</evidence>
<feature type="region of interest" description="Disordered" evidence="1">
    <location>
        <begin position="208"/>
        <end position="229"/>
    </location>
</feature>
<dbReference type="PROSITE" id="PS50106">
    <property type="entry name" value="PDZ"/>
    <property type="match status" value="2"/>
</dbReference>
<comment type="caution">
    <text evidence="3">The sequence shown here is derived from an EMBL/GenBank/DDBJ whole genome shotgun (WGS) entry which is preliminary data.</text>
</comment>
<dbReference type="InterPro" id="IPR001478">
    <property type="entry name" value="PDZ"/>
</dbReference>
<dbReference type="SMART" id="SM00228">
    <property type="entry name" value="PDZ"/>
    <property type="match status" value="2"/>
</dbReference>
<feature type="domain" description="PDZ" evidence="2">
    <location>
        <begin position="346"/>
        <end position="433"/>
    </location>
</feature>
<dbReference type="Proteomes" id="UP000235965">
    <property type="component" value="Unassembled WGS sequence"/>
</dbReference>
<evidence type="ECO:0000313" key="4">
    <source>
        <dbReference type="Proteomes" id="UP000235965"/>
    </source>
</evidence>
<dbReference type="PANTHER" id="PTHR11324:SF16">
    <property type="entry name" value="PDZ DOMAIN-CONTAINING PROTEIN 2"/>
    <property type="match status" value="1"/>
</dbReference>
<evidence type="ECO:0000256" key="1">
    <source>
        <dbReference type="SAM" id="MobiDB-lite"/>
    </source>
</evidence>
<gene>
    <name evidence="3" type="ORF">B7P43_G04135</name>
</gene>
<dbReference type="Pfam" id="PF00595">
    <property type="entry name" value="PDZ"/>
    <property type="match status" value="2"/>
</dbReference>
<protein>
    <recommendedName>
        <fullName evidence="2">PDZ domain-containing protein</fullName>
    </recommendedName>
</protein>
<dbReference type="OrthoDB" id="6022711at2759"/>
<proteinExistence type="predicted"/>
<dbReference type="SUPFAM" id="SSF50156">
    <property type="entry name" value="PDZ domain-like"/>
    <property type="match status" value="2"/>
</dbReference>
<feature type="domain" description="PDZ" evidence="2">
    <location>
        <begin position="555"/>
        <end position="629"/>
    </location>
</feature>
<dbReference type="CDD" id="cd06759">
    <property type="entry name" value="PDZ3_PDZD2-PDZ1_hPro-IL-16-like"/>
    <property type="match status" value="1"/>
</dbReference>
<dbReference type="PANTHER" id="PTHR11324">
    <property type="entry name" value="IL16-RELATED"/>
    <property type="match status" value="1"/>
</dbReference>
<keyword evidence="4" id="KW-1185">Reference proteome</keyword>
<sequence length="666" mass="73436">MSPEVSTWSHDGQPHSGRRAMRWFRKPATDSPRLLSLSPLRCGVDTTDATGVSTCCRRSSACADLSPHGRQHRSRIDLSPVRWQRRKSISGQECEQPGRQVRASREKRNPLLDRVKNTRLSCFKSSTNILTVTEPEHQDLLQLVKQGPRFSVSESNDNVVYFGDGEMDDPSRHKTSTSCLSAKLRAMSEKYLRSSTNKFLAKLYRNAGSSTQEDGGPRRGRSQSGAKLRSFSYGALPGLEEFQRRHNPLYHEEDEDDDVAAEDTDSGIIISDSANSSMMERDPGPQRAASLDRREVFRRYGGDLELTDRQRRRQRLCVVSPPPVPPHNEEAAPLNVGGGGRREFKVVRLQRSDPAEELGIFIAKTQLSEQGSAGYLVAHVVPGGLAHREGTLCIGDEIINVNGRRLRGLTMSGARDALGSGPRDVDLVIARPQWQEVSAPPRPKSMMPESSVDYENVLILPATADTPPEEHQDYEEVVFKCPSPASKVIKRRQHFQKNSKVFRRAIASYTAGGQGDELTDARTDIGGTEDHTLMSTSNFCTLPRRPRSSVCSFHTVIFEKGHGNKGLGFTIVGGRDSPRGALGIFVKSILPGGQAAEDGRLRAGDELLAVNGEVCHDLTHSEAVALFKKIKSGPVALHVCRRIRTKDSSTKARSCTDLVQGTETED</sequence>
<accession>A0A2J7R3P4</accession>